<evidence type="ECO:0000256" key="6">
    <source>
        <dbReference type="SAM" id="Phobius"/>
    </source>
</evidence>
<proteinExistence type="predicted"/>
<dbReference type="Pfam" id="PF02656">
    <property type="entry name" value="DUF202"/>
    <property type="match status" value="1"/>
</dbReference>
<dbReference type="EMBL" id="SJPN01000001">
    <property type="protein sequence ID" value="TWU08342.1"/>
    <property type="molecule type" value="Genomic_DNA"/>
</dbReference>
<evidence type="ECO:0000313" key="8">
    <source>
        <dbReference type="EMBL" id="TWU08342.1"/>
    </source>
</evidence>
<sequence length="93" mass="9915">MSHQDALSSPGSNPPEAPVTPDLALVRTDLANERTLLAYGRTALMIIGTGFSLIQFLEPTPGLLIGGWTLIGLGGVLGLVGIHRFTSLRRRLH</sequence>
<keyword evidence="4 6" id="KW-0472">Membrane</keyword>
<feature type="compositionally biased region" description="Polar residues" evidence="5">
    <location>
        <begin position="1"/>
        <end position="11"/>
    </location>
</feature>
<comment type="caution">
    <text evidence="8">The sequence shown here is derived from an EMBL/GenBank/DDBJ whole genome shotgun (WGS) entry which is preliminary data.</text>
</comment>
<organism evidence="8 9">
    <name type="scientific">Stieleria varia</name>
    <dbReference type="NCBI Taxonomy" id="2528005"/>
    <lineage>
        <taxon>Bacteria</taxon>
        <taxon>Pseudomonadati</taxon>
        <taxon>Planctomycetota</taxon>
        <taxon>Planctomycetia</taxon>
        <taxon>Pirellulales</taxon>
        <taxon>Pirellulaceae</taxon>
        <taxon>Stieleria</taxon>
    </lineage>
</organism>
<dbReference type="Proteomes" id="UP000320176">
    <property type="component" value="Unassembled WGS sequence"/>
</dbReference>
<evidence type="ECO:0000256" key="4">
    <source>
        <dbReference type="ARBA" id="ARBA00023136"/>
    </source>
</evidence>
<evidence type="ECO:0000256" key="2">
    <source>
        <dbReference type="ARBA" id="ARBA00022692"/>
    </source>
</evidence>
<keyword evidence="9" id="KW-1185">Reference proteome</keyword>
<feature type="transmembrane region" description="Helical" evidence="6">
    <location>
        <begin position="63"/>
        <end position="82"/>
    </location>
</feature>
<reference evidence="8 9" key="1">
    <citation type="submission" date="2019-02" db="EMBL/GenBank/DDBJ databases">
        <title>Deep-cultivation of Planctomycetes and their phenomic and genomic characterization uncovers novel biology.</title>
        <authorList>
            <person name="Wiegand S."/>
            <person name="Jogler M."/>
            <person name="Boedeker C."/>
            <person name="Pinto D."/>
            <person name="Vollmers J."/>
            <person name="Rivas-Marin E."/>
            <person name="Kohn T."/>
            <person name="Peeters S.H."/>
            <person name="Heuer A."/>
            <person name="Rast P."/>
            <person name="Oberbeckmann S."/>
            <person name="Bunk B."/>
            <person name="Jeske O."/>
            <person name="Meyerdierks A."/>
            <person name="Storesund J.E."/>
            <person name="Kallscheuer N."/>
            <person name="Luecker S."/>
            <person name="Lage O.M."/>
            <person name="Pohl T."/>
            <person name="Merkel B.J."/>
            <person name="Hornburger P."/>
            <person name="Mueller R.-W."/>
            <person name="Bruemmer F."/>
            <person name="Labrenz M."/>
            <person name="Spormann A.M."/>
            <person name="Op Den Camp H."/>
            <person name="Overmann J."/>
            <person name="Amann R."/>
            <person name="Jetten M.S.M."/>
            <person name="Mascher T."/>
            <person name="Medema M.H."/>
            <person name="Devos D.P."/>
            <person name="Kaster A.-K."/>
            <person name="Ovreas L."/>
            <person name="Rohde M."/>
            <person name="Galperin M.Y."/>
            <person name="Jogler C."/>
        </authorList>
    </citation>
    <scope>NUCLEOTIDE SEQUENCE [LARGE SCALE GENOMIC DNA]</scope>
    <source>
        <strain evidence="8 9">Pla52n</strain>
    </source>
</reference>
<evidence type="ECO:0000259" key="7">
    <source>
        <dbReference type="Pfam" id="PF02656"/>
    </source>
</evidence>
<dbReference type="AlphaFoldDB" id="A0A5C6B9M8"/>
<comment type="subcellular location">
    <subcellularLocation>
        <location evidence="1">Endomembrane system</location>
        <topology evidence="1">Multi-pass membrane protein</topology>
    </subcellularLocation>
</comment>
<feature type="region of interest" description="Disordered" evidence="5">
    <location>
        <begin position="1"/>
        <end position="21"/>
    </location>
</feature>
<evidence type="ECO:0000256" key="1">
    <source>
        <dbReference type="ARBA" id="ARBA00004127"/>
    </source>
</evidence>
<keyword evidence="3 6" id="KW-1133">Transmembrane helix</keyword>
<gene>
    <name evidence="8" type="ORF">Pla52n_09240</name>
</gene>
<evidence type="ECO:0000313" key="9">
    <source>
        <dbReference type="Proteomes" id="UP000320176"/>
    </source>
</evidence>
<feature type="domain" description="DUF202" evidence="7">
    <location>
        <begin position="27"/>
        <end position="90"/>
    </location>
</feature>
<dbReference type="InterPro" id="IPR003807">
    <property type="entry name" value="DUF202"/>
</dbReference>
<dbReference type="RefSeq" id="WP_146518401.1">
    <property type="nucleotide sequence ID" value="NZ_CP151726.1"/>
</dbReference>
<accession>A0A5C6B9M8</accession>
<feature type="transmembrane region" description="Helical" evidence="6">
    <location>
        <begin position="36"/>
        <end position="57"/>
    </location>
</feature>
<keyword evidence="2 6" id="KW-0812">Transmembrane</keyword>
<evidence type="ECO:0000256" key="5">
    <source>
        <dbReference type="SAM" id="MobiDB-lite"/>
    </source>
</evidence>
<name>A0A5C6B9M8_9BACT</name>
<dbReference type="OrthoDB" id="582337at2"/>
<evidence type="ECO:0000256" key="3">
    <source>
        <dbReference type="ARBA" id="ARBA00022989"/>
    </source>
</evidence>
<protein>
    <recommendedName>
        <fullName evidence="7">DUF202 domain-containing protein</fullName>
    </recommendedName>
</protein>
<dbReference type="GO" id="GO:0012505">
    <property type="term" value="C:endomembrane system"/>
    <property type="evidence" value="ECO:0007669"/>
    <property type="project" value="UniProtKB-SubCell"/>
</dbReference>